<sequence length="431" mass="49223">MVFSFWNTVRLVVPRQPIEFRDKATDESVTVQRIIEEDIPEFRDGARQLFHPLYFTGLLQTFATFSRNARNVDIVWYRRLMLNYEDGGVGALDFVTPHSTWEKYNLDDMEIPETQKNSLGPFCRYFTTPEIDALPSADEKPILLYLHGLTGGSQGRWVRHTVKLINEKYGFEACVLNHRGCGYSTITTPRLFNALSTNDLRTAVNKLRSLYPNRKIYLMATSFGSSLVINYLGQEGSKSEISCAVVLGTLWDFSASQHSLKRNKLNNKVVGNMITRNLVAMVKEHLDELLRDPNMVESYKKLDTVTTFEEYDNEFTAKIFGYNTSFEYYRHASCVNQILQVRTPLICLNSLDDPLVPAETSPHREVDVNPYLLLVETTKGGHVGWITPNGTRWGLESVCKLFAKFQERIVAHKLTADMASVVLPTPVYFDN</sequence>
<dbReference type="PIRSF" id="PIRSF005211">
    <property type="entry name" value="Ab_hydro_YheT"/>
    <property type="match status" value="1"/>
</dbReference>
<dbReference type="InterPro" id="IPR029058">
    <property type="entry name" value="AB_hydrolase_fold"/>
</dbReference>
<dbReference type="AlphaFoldDB" id="A0A120K2C7"/>
<keyword evidence="3" id="KW-0378">Hydrolase</keyword>
<dbReference type="Gene3D" id="3.40.50.1820">
    <property type="entry name" value="alpha/beta hydrolase"/>
    <property type="match status" value="1"/>
</dbReference>
<dbReference type="OrthoDB" id="5954035at2759"/>
<feature type="domain" description="AB hydrolase-1" evidence="5">
    <location>
        <begin position="141"/>
        <end position="361"/>
    </location>
</feature>
<dbReference type="GO" id="GO:0047372">
    <property type="term" value="F:monoacylglycerol lipase activity"/>
    <property type="evidence" value="ECO:0007669"/>
    <property type="project" value="TreeGrafter"/>
</dbReference>
<feature type="active site" description="Charge relay system" evidence="4">
    <location>
        <position position="222"/>
    </location>
</feature>
<evidence type="ECO:0000259" key="5">
    <source>
        <dbReference type="Pfam" id="PF00561"/>
    </source>
</evidence>
<dbReference type="RefSeq" id="XP_017988134.1">
    <property type="nucleotide sequence ID" value="XM_018132585.1"/>
</dbReference>
<dbReference type="InterPro" id="IPR050960">
    <property type="entry name" value="AB_hydrolase_4_sf"/>
</dbReference>
<name>A0A120K2C7_9SACH</name>
<organism evidence="6 7">
    <name type="scientific">Eremothecium sinecaudum</name>
    <dbReference type="NCBI Taxonomy" id="45286"/>
    <lineage>
        <taxon>Eukaryota</taxon>
        <taxon>Fungi</taxon>
        <taxon>Dikarya</taxon>
        <taxon>Ascomycota</taxon>
        <taxon>Saccharomycotina</taxon>
        <taxon>Saccharomycetes</taxon>
        <taxon>Saccharomycetales</taxon>
        <taxon>Saccharomycetaceae</taxon>
        <taxon>Eremothecium</taxon>
    </lineage>
</organism>
<dbReference type="Pfam" id="PF00561">
    <property type="entry name" value="Abhydrolase_1"/>
    <property type="match status" value="1"/>
</dbReference>
<accession>A0A120K2C7</accession>
<proteinExistence type="inferred from homology"/>
<evidence type="ECO:0000256" key="4">
    <source>
        <dbReference type="PIRSR" id="PIRSR005211-1"/>
    </source>
</evidence>
<dbReference type="SUPFAM" id="SSF53474">
    <property type="entry name" value="alpha/beta-Hydrolases"/>
    <property type="match status" value="1"/>
</dbReference>
<evidence type="ECO:0000256" key="2">
    <source>
        <dbReference type="ARBA" id="ARBA00022487"/>
    </source>
</evidence>
<dbReference type="InterPro" id="IPR000073">
    <property type="entry name" value="AB_hydrolase_1"/>
</dbReference>
<dbReference type="InterPro" id="IPR000952">
    <property type="entry name" value="AB_hydrolase_4_CS"/>
</dbReference>
<dbReference type="EMBL" id="CP014245">
    <property type="protein sequence ID" value="AMD21138.1"/>
    <property type="molecule type" value="Genomic_DNA"/>
</dbReference>
<keyword evidence="7" id="KW-1185">Reference proteome</keyword>
<keyword evidence="2" id="KW-0719">Serine esterase</keyword>
<protein>
    <submittedName>
        <fullName evidence="6">HEL143Cp</fullName>
    </submittedName>
</protein>
<feature type="active site" description="Charge relay system" evidence="4">
    <location>
        <position position="353"/>
    </location>
</feature>
<dbReference type="GeneID" id="28724414"/>
<comment type="similarity">
    <text evidence="1">Belongs to the AB hydrolase superfamily. AB hydrolase 4 family.</text>
</comment>
<dbReference type="PANTHER" id="PTHR10794:SF63">
    <property type="entry name" value="ALPHA_BETA HYDROLASE 1, ISOFORM A"/>
    <property type="match status" value="1"/>
</dbReference>
<gene>
    <name evidence="6" type="ORF">AW171_hschr53071</name>
</gene>
<dbReference type="PANTHER" id="PTHR10794">
    <property type="entry name" value="ABHYDROLASE DOMAIN-CONTAINING PROTEIN"/>
    <property type="match status" value="1"/>
</dbReference>
<dbReference type="GO" id="GO:0051793">
    <property type="term" value="P:medium-chain fatty acid catabolic process"/>
    <property type="evidence" value="ECO:0007669"/>
    <property type="project" value="TreeGrafter"/>
</dbReference>
<evidence type="ECO:0000256" key="3">
    <source>
        <dbReference type="ARBA" id="ARBA00022801"/>
    </source>
</evidence>
<dbReference type="PROSITE" id="PS01133">
    <property type="entry name" value="UPF0017"/>
    <property type="match status" value="1"/>
</dbReference>
<dbReference type="GO" id="GO:0051792">
    <property type="term" value="P:medium-chain fatty acid biosynthetic process"/>
    <property type="evidence" value="ECO:0007669"/>
    <property type="project" value="TreeGrafter"/>
</dbReference>
<dbReference type="Proteomes" id="UP000243052">
    <property type="component" value="Chromosome v"/>
</dbReference>
<evidence type="ECO:0000313" key="6">
    <source>
        <dbReference type="EMBL" id="AMD21138.1"/>
    </source>
</evidence>
<dbReference type="InterPro" id="IPR012020">
    <property type="entry name" value="ABHD4"/>
</dbReference>
<reference evidence="6 7" key="1">
    <citation type="submission" date="2016-01" db="EMBL/GenBank/DDBJ databases">
        <title>Genome sequence of the yeast Holleya sinecauda.</title>
        <authorList>
            <person name="Dietrich F.S."/>
        </authorList>
    </citation>
    <scope>NUCLEOTIDE SEQUENCE [LARGE SCALE GENOMIC DNA]</scope>
    <source>
        <strain evidence="6 7">ATCC 58844</strain>
    </source>
</reference>
<evidence type="ECO:0000313" key="7">
    <source>
        <dbReference type="Proteomes" id="UP000243052"/>
    </source>
</evidence>
<dbReference type="GO" id="GO:0008126">
    <property type="term" value="F:acetylesterase activity"/>
    <property type="evidence" value="ECO:0007669"/>
    <property type="project" value="TreeGrafter"/>
</dbReference>
<evidence type="ECO:0000256" key="1">
    <source>
        <dbReference type="ARBA" id="ARBA00010884"/>
    </source>
</evidence>
<feature type="active site" description="Charge relay system" evidence="4">
    <location>
        <position position="382"/>
    </location>
</feature>